<reference evidence="1" key="3">
    <citation type="submission" date="2022-06" db="UniProtKB">
        <authorList>
            <consortium name="EnsemblPlants"/>
        </authorList>
    </citation>
    <scope>IDENTIFICATION</scope>
</reference>
<dbReference type="Proteomes" id="UP000015106">
    <property type="component" value="Chromosome 3"/>
</dbReference>
<dbReference type="EnsemblPlants" id="TuG1812G0300003417.01.T01">
    <property type="protein sequence ID" value="TuG1812G0300003417.01.T01.cds275035"/>
    <property type="gene ID" value="TuG1812G0300003417.01"/>
</dbReference>
<protein>
    <submittedName>
        <fullName evidence="1">Uncharacterized protein</fullName>
    </submittedName>
</protein>
<proteinExistence type="predicted"/>
<sequence length="57" mass="6346">MREIEALHFYCCRSASSSLVTLAATIYMEMSIGMVDCCQAIQVHQLQNSLLTSICKC</sequence>
<reference evidence="1" key="2">
    <citation type="submission" date="2018-03" db="EMBL/GenBank/DDBJ databases">
        <title>The Triticum urartu genome reveals the dynamic nature of wheat genome evolution.</title>
        <authorList>
            <person name="Ling H."/>
            <person name="Ma B."/>
            <person name="Shi X."/>
            <person name="Liu H."/>
            <person name="Dong L."/>
            <person name="Sun H."/>
            <person name="Cao Y."/>
            <person name="Gao Q."/>
            <person name="Zheng S."/>
            <person name="Li Y."/>
            <person name="Yu Y."/>
            <person name="Du H."/>
            <person name="Qi M."/>
            <person name="Li Y."/>
            <person name="Yu H."/>
            <person name="Cui Y."/>
            <person name="Wang N."/>
            <person name="Chen C."/>
            <person name="Wu H."/>
            <person name="Zhao Y."/>
            <person name="Zhang J."/>
            <person name="Li Y."/>
            <person name="Zhou W."/>
            <person name="Zhang B."/>
            <person name="Hu W."/>
            <person name="Eijk M."/>
            <person name="Tang J."/>
            <person name="Witsenboer H."/>
            <person name="Zhao S."/>
            <person name="Li Z."/>
            <person name="Zhang A."/>
            <person name="Wang D."/>
            <person name="Liang C."/>
        </authorList>
    </citation>
    <scope>NUCLEOTIDE SEQUENCE [LARGE SCALE GENOMIC DNA]</scope>
    <source>
        <strain evidence="1">cv. G1812</strain>
    </source>
</reference>
<keyword evidence="2" id="KW-1185">Reference proteome</keyword>
<evidence type="ECO:0000313" key="2">
    <source>
        <dbReference type="Proteomes" id="UP000015106"/>
    </source>
</evidence>
<accession>A0A8R7TXA1</accession>
<reference evidence="2" key="1">
    <citation type="journal article" date="2013" name="Nature">
        <title>Draft genome of the wheat A-genome progenitor Triticum urartu.</title>
        <authorList>
            <person name="Ling H.Q."/>
            <person name="Zhao S."/>
            <person name="Liu D."/>
            <person name="Wang J."/>
            <person name="Sun H."/>
            <person name="Zhang C."/>
            <person name="Fan H."/>
            <person name="Li D."/>
            <person name="Dong L."/>
            <person name="Tao Y."/>
            <person name="Gao C."/>
            <person name="Wu H."/>
            <person name="Li Y."/>
            <person name="Cui Y."/>
            <person name="Guo X."/>
            <person name="Zheng S."/>
            <person name="Wang B."/>
            <person name="Yu K."/>
            <person name="Liang Q."/>
            <person name="Yang W."/>
            <person name="Lou X."/>
            <person name="Chen J."/>
            <person name="Feng M."/>
            <person name="Jian J."/>
            <person name="Zhang X."/>
            <person name="Luo G."/>
            <person name="Jiang Y."/>
            <person name="Liu J."/>
            <person name="Wang Z."/>
            <person name="Sha Y."/>
            <person name="Zhang B."/>
            <person name="Wu H."/>
            <person name="Tang D."/>
            <person name="Shen Q."/>
            <person name="Xue P."/>
            <person name="Zou S."/>
            <person name="Wang X."/>
            <person name="Liu X."/>
            <person name="Wang F."/>
            <person name="Yang Y."/>
            <person name="An X."/>
            <person name="Dong Z."/>
            <person name="Zhang K."/>
            <person name="Zhang X."/>
            <person name="Luo M.C."/>
            <person name="Dvorak J."/>
            <person name="Tong Y."/>
            <person name="Wang J."/>
            <person name="Yang H."/>
            <person name="Li Z."/>
            <person name="Wang D."/>
            <person name="Zhang A."/>
            <person name="Wang J."/>
        </authorList>
    </citation>
    <scope>NUCLEOTIDE SEQUENCE</scope>
    <source>
        <strain evidence="2">cv. G1812</strain>
    </source>
</reference>
<dbReference type="Gramene" id="TuG1812G0300003417.01.T01">
    <property type="protein sequence ID" value="TuG1812G0300003417.01.T01.cds275035"/>
    <property type="gene ID" value="TuG1812G0300003417.01"/>
</dbReference>
<name>A0A8R7TXA1_TRIUA</name>
<organism evidence="1 2">
    <name type="scientific">Triticum urartu</name>
    <name type="common">Red wild einkorn</name>
    <name type="synonym">Crithodium urartu</name>
    <dbReference type="NCBI Taxonomy" id="4572"/>
    <lineage>
        <taxon>Eukaryota</taxon>
        <taxon>Viridiplantae</taxon>
        <taxon>Streptophyta</taxon>
        <taxon>Embryophyta</taxon>
        <taxon>Tracheophyta</taxon>
        <taxon>Spermatophyta</taxon>
        <taxon>Magnoliopsida</taxon>
        <taxon>Liliopsida</taxon>
        <taxon>Poales</taxon>
        <taxon>Poaceae</taxon>
        <taxon>BOP clade</taxon>
        <taxon>Pooideae</taxon>
        <taxon>Triticodae</taxon>
        <taxon>Triticeae</taxon>
        <taxon>Triticinae</taxon>
        <taxon>Triticum</taxon>
    </lineage>
</organism>
<dbReference type="AlphaFoldDB" id="A0A8R7TXA1"/>
<evidence type="ECO:0000313" key="1">
    <source>
        <dbReference type="EnsemblPlants" id="TuG1812G0300003417.01.T01.cds275035"/>
    </source>
</evidence>